<dbReference type="OrthoDB" id="599395at2759"/>
<reference evidence="1" key="1">
    <citation type="journal article" date="2022" name="Front. Genet.">
        <title>Chromosome-Scale Assembly of the Dendrobium nobile Genome Provides Insights Into the Molecular Mechanism of the Biosynthesis of the Medicinal Active Ingredient of Dendrobium.</title>
        <authorList>
            <person name="Xu Q."/>
            <person name="Niu S.-C."/>
            <person name="Li K.-L."/>
            <person name="Zheng P.-J."/>
            <person name="Zhang X.-J."/>
            <person name="Jia Y."/>
            <person name="Liu Y."/>
            <person name="Niu Y.-X."/>
            <person name="Yu L.-H."/>
            <person name="Chen D.-F."/>
            <person name="Zhang G.-Q."/>
        </authorList>
    </citation>
    <scope>NUCLEOTIDE SEQUENCE</scope>
    <source>
        <tissue evidence="1">Leaf</tissue>
    </source>
</reference>
<organism evidence="1 2">
    <name type="scientific">Dendrobium nobile</name>
    <name type="common">Orchid</name>
    <dbReference type="NCBI Taxonomy" id="94219"/>
    <lineage>
        <taxon>Eukaryota</taxon>
        <taxon>Viridiplantae</taxon>
        <taxon>Streptophyta</taxon>
        <taxon>Embryophyta</taxon>
        <taxon>Tracheophyta</taxon>
        <taxon>Spermatophyta</taxon>
        <taxon>Magnoliopsida</taxon>
        <taxon>Liliopsida</taxon>
        <taxon>Asparagales</taxon>
        <taxon>Orchidaceae</taxon>
        <taxon>Epidendroideae</taxon>
        <taxon>Malaxideae</taxon>
        <taxon>Dendrobiinae</taxon>
        <taxon>Dendrobium</taxon>
    </lineage>
</organism>
<keyword evidence="2" id="KW-1185">Reference proteome</keyword>
<accession>A0A8T3BF19</accession>
<comment type="caution">
    <text evidence="1">The sequence shown here is derived from an EMBL/GenBank/DDBJ whole genome shotgun (WGS) entry which is preliminary data.</text>
</comment>
<dbReference type="EMBL" id="JAGYWB010000009">
    <property type="protein sequence ID" value="KAI0510870.1"/>
    <property type="molecule type" value="Genomic_DNA"/>
</dbReference>
<gene>
    <name evidence="1" type="ORF">KFK09_011480</name>
</gene>
<dbReference type="Proteomes" id="UP000829196">
    <property type="component" value="Unassembled WGS sequence"/>
</dbReference>
<protein>
    <submittedName>
        <fullName evidence="1">Uncharacterized protein</fullName>
    </submittedName>
</protein>
<dbReference type="AlphaFoldDB" id="A0A8T3BF19"/>
<proteinExistence type="predicted"/>
<sequence>MGISDVEFLCQKMYTAGNTDELRVYHRCMEDIKKIKQDIYQWLEDRDVTRWSLTRDGGFRYGVMTTNAAESFNGVLKRTRGLPVQALITAIYYNVVTIFMRQLDFITSEENQKNYLFAPRVQTTLRRVEEEARRMPEPIRLNMHEF</sequence>
<evidence type="ECO:0000313" key="2">
    <source>
        <dbReference type="Proteomes" id="UP000829196"/>
    </source>
</evidence>
<name>A0A8T3BF19_DENNO</name>
<evidence type="ECO:0000313" key="1">
    <source>
        <dbReference type="EMBL" id="KAI0510870.1"/>
    </source>
</evidence>